<dbReference type="Pfam" id="PF00266">
    <property type="entry name" value="Aminotran_5"/>
    <property type="match status" value="1"/>
</dbReference>
<dbReference type="KEGG" id="oai:OLEAN_C19280"/>
<proteinExistence type="predicted"/>
<keyword evidence="3" id="KW-0032">Aminotransferase</keyword>
<dbReference type="PANTHER" id="PTHR43586">
    <property type="entry name" value="CYSTEINE DESULFURASE"/>
    <property type="match status" value="1"/>
</dbReference>
<dbReference type="GO" id="GO:0008483">
    <property type="term" value="F:transaminase activity"/>
    <property type="evidence" value="ECO:0007669"/>
    <property type="project" value="UniProtKB-KW"/>
</dbReference>
<dbReference type="InterPro" id="IPR015421">
    <property type="entry name" value="PyrdxlP-dep_Trfase_major"/>
</dbReference>
<dbReference type="PATRIC" id="fig|698738.3.peg.1996"/>
<dbReference type="Gene3D" id="3.40.640.10">
    <property type="entry name" value="Type I PLP-dependent aspartate aminotransferase-like (Major domain)"/>
    <property type="match status" value="1"/>
</dbReference>
<dbReference type="SUPFAM" id="SSF53383">
    <property type="entry name" value="PLP-dependent transferases"/>
    <property type="match status" value="1"/>
</dbReference>
<evidence type="ECO:0000313" key="3">
    <source>
        <dbReference type="EMBL" id="CCK76104.1"/>
    </source>
</evidence>
<keyword evidence="4" id="KW-1185">Reference proteome</keyword>
<keyword evidence="3" id="KW-0808">Transferase</keyword>
<dbReference type="InterPro" id="IPR015424">
    <property type="entry name" value="PyrdxlP-dep_Trfase"/>
</dbReference>
<dbReference type="PANTHER" id="PTHR43586:SF15">
    <property type="entry name" value="BLR3095 PROTEIN"/>
    <property type="match status" value="1"/>
</dbReference>
<organism evidence="3 4">
    <name type="scientific">Oleispira antarctica RB-8</name>
    <dbReference type="NCBI Taxonomy" id="698738"/>
    <lineage>
        <taxon>Bacteria</taxon>
        <taxon>Pseudomonadati</taxon>
        <taxon>Pseudomonadota</taxon>
        <taxon>Gammaproteobacteria</taxon>
        <taxon>Oceanospirillales</taxon>
        <taxon>Oceanospirillaceae</taxon>
        <taxon>Oleispira</taxon>
    </lineage>
</organism>
<evidence type="ECO:0000313" key="4">
    <source>
        <dbReference type="Proteomes" id="UP000032749"/>
    </source>
</evidence>
<dbReference type="Gene3D" id="3.90.1150.10">
    <property type="entry name" value="Aspartate Aminotransferase, domain 1"/>
    <property type="match status" value="1"/>
</dbReference>
<keyword evidence="1" id="KW-0663">Pyridoxal phosphate</keyword>
<dbReference type="Proteomes" id="UP000032749">
    <property type="component" value="Chromosome"/>
</dbReference>
<dbReference type="EC" id="2.6.1.-" evidence="3"/>
<feature type="domain" description="Aminotransferase class V" evidence="2">
    <location>
        <begin position="23"/>
        <end position="352"/>
    </location>
</feature>
<dbReference type="HOGENOM" id="CLU_003433_2_1_6"/>
<dbReference type="EMBL" id="FO203512">
    <property type="protein sequence ID" value="CCK76104.1"/>
    <property type="molecule type" value="Genomic_DNA"/>
</dbReference>
<dbReference type="AlphaFoldDB" id="R4YTV0"/>
<protein>
    <submittedName>
        <fullName evidence="3">Aminotransferase, class V family</fullName>
        <ecNumber evidence="3">2.6.1.-</ecNumber>
    </submittedName>
</protein>
<evidence type="ECO:0000259" key="2">
    <source>
        <dbReference type="Pfam" id="PF00266"/>
    </source>
</evidence>
<dbReference type="InterPro" id="IPR000192">
    <property type="entry name" value="Aminotrans_V_dom"/>
</dbReference>
<sequence length="389" mass="43118">MPLSPKNLKTITEQFPVNDQCFYLNHAAVAPWPRCTSDAVQKFAEENCQTGAQGYLTWLKKEQDLRTKLAKLVGSKNQDCVALVKNTSEALSFVAYGLDWQAGDIILISDDEFPSNRIVWESLAQKHGVIVKQVHISVQDPETEILAAINASIDKPKLISVSAVQYASGIKLDLAKLGNACKENKVLFCVDAIQAVGAMEFKCDEWNIDFAMADGHKWMLGPEGLGFFFVKQQHIKNLNLYQYGWHMIEGAGDFSIKNWQPADNARRFECGSPNMLAGYALEASTDLLLNVGLDNVADTIEYNHSFLVDQLQLLGAEILSPLESKVRAGIVTFRFSGVDSAWLYQQLMSNDVVCANRGGGVRFSPHFHTTKACMEGAIIVLSKILHSRL</sequence>
<accession>R4YTV0</accession>
<gene>
    <name evidence="3" type="ORF">OLEAN_C19280</name>
</gene>
<dbReference type="STRING" id="698738.OLEAN_C19280"/>
<name>R4YTV0_OLEAN</name>
<dbReference type="InterPro" id="IPR015422">
    <property type="entry name" value="PyrdxlP-dep_Trfase_small"/>
</dbReference>
<reference evidence="3 4" key="1">
    <citation type="journal article" date="2013" name="Nat. Commun.">
        <title>Genome sequence and functional genomic analysis of the oil-degrading bacterium Oleispira antarctica.</title>
        <authorList>
            <person name="Kube M."/>
            <person name="Chernikova T.N."/>
            <person name="Al-Ramahi Y."/>
            <person name="Beloqui A."/>
            <person name="Lopez-Cortez N."/>
            <person name="Guazzaroni M.E."/>
            <person name="Heipieper H.J."/>
            <person name="Klages S."/>
            <person name="Kotsyurbenko O.R."/>
            <person name="Langer I."/>
            <person name="Nechitaylo T.Y."/>
            <person name="Lunsdorf H."/>
            <person name="Fernandez M."/>
            <person name="Juarez S."/>
            <person name="Ciordia S."/>
            <person name="Singer A."/>
            <person name="Kagan O."/>
            <person name="Egorova O."/>
            <person name="Petit P.A."/>
            <person name="Stogios P."/>
            <person name="Kim Y."/>
            <person name="Tchigvintsev A."/>
            <person name="Flick R."/>
            <person name="Denaro R."/>
            <person name="Genovese M."/>
            <person name="Albar J.P."/>
            <person name="Reva O.N."/>
            <person name="Martinez-Gomariz M."/>
            <person name="Tran H."/>
            <person name="Ferrer M."/>
            <person name="Savchenko A."/>
            <person name="Yakunin A.F."/>
            <person name="Yakimov M.M."/>
            <person name="Golyshina O.V."/>
            <person name="Reinhardt R."/>
            <person name="Golyshin P.N."/>
        </authorList>
    </citation>
    <scope>NUCLEOTIDE SEQUENCE [LARGE SCALE GENOMIC DNA]</scope>
</reference>
<evidence type="ECO:0000256" key="1">
    <source>
        <dbReference type="ARBA" id="ARBA00022898"/>
    </source>
</evidence>
<dbReference type="OrthoDB" id="9804264at2"/>